<dbReference type="InterPro" id="IPR001128">
    <property type="entry name" value="Cyt_P450"/>
</dbReference>
<feature type="signal peptide" evidence="16">
    <location>
        <begin position="1"/>
        <end position="16"/>
    </location>
</feature>
<dbReference type="PANTHER" id="PTHR24291">
    <property type="entry name" value="CYTOCHROME P450 FAMILY 4"/>
    <property type="match status" value="1"/>
</dbReference>
<feature type="binding site" description="axial binding residue" evidence="14">
    <location>
        <position position="442"/>
    </location>
    <ligand>
        <name>heme</name>
        <dbReference type="ChEBI" id="CHEBI:30413"/>
    </ligand>
    <ligandPart>
        <name>Fe</name>
        <dbReference type="ChEBI" id="CHEBI:18248"/>
    </ligandPart>
</feature>
<evidence type="ECO:0000256" key="9">
    <source>
        <dbReference type="ARBA" id="ARBA00022848"/>
    </source>
</evidence>
<keyword evidence="12 15" id="KW-0503">Monooxygenase</keyword>
<dbReference type="GO" id="GO:0005506">
    <property type="term" value="F:iron ion binding"/>
    <property type="evidence" value="ECO:0007669"/>
    <property type="project" value="InterPro"/>
</dbReference>
<evidence type="ECO:0000256" key="15">
    <source>
        <dbReference type="RuleBase" id="RU000461"/>
    </source>
</evidence>
<dbReference type="GO" id="GO:0020037">
    <property type="term" value="F:heme binding"/>
    <property type="evidence" value="ECO:0007669"/>
    <property type="project" value="InterPro"/>
</dbReference>
<dbReference type="InterPro" id="IPR036396">
    <property type="entry name" value="Cyt_P450_sf"/>
</dbReference>
<evidence type="ECO:0000256" key="14">
    <source>
        <dbReference type="PIRSR" id="PIRSR602401-1"/>
    </source>
</evidence>
<proteinExistence type="evidence at transcript level"/>
<evidence type="ECO:0000256" key="2">
    <source>
        <dbReference type="ARBA" id="ARBA00003690"/>
    </source>
</evidence>
<dbReference type="AlphaFoldDB" id="A0A7G3WA84"/>
<organism evidence="17">
    <name type="scientific">Mythimna separata</name>
    <name type="common">Oriental armyworm</name>
    <name type="synonym">Pseudaletia separata</name>
    <dbReference type="NCBI Taxonomy" id="271217"/>
    <lineage>
        <taxon>Eukaryota</taxon>
        <taxon>Metazoa</taxon>
        <taxon>Ecdysozoa</taxon>
        <taxon>Arthropoda</taxon>
        <taxon>Hexapoda</taxon>
        <taxon>Insecta</taxon>
        <taxon>Pterygota</taxon>
        <taxon>Neoptera</taxon>
        <taxon>Endopterygota</taxon>
        <taxon>Lepidoptera</taxon>
        <taxon>Glossata</taxon>
        <taxon>Ditrysia</taxon>
        <taxon>Noctuoidea</taxon>
        <taxon>Noctuidae</taxon>
        <taxon>Noctuinae</taxon>
        <taxon>Hadenini</taxon>
        <taxon>Mythimna</taxon>
    </lineage>
</organism>
<evidence type="ECO:0000256" key="11">
    <source>
        <dbReference type="ARBA" id="ARBA00023004"/>
    </source>
</evidence>
<keyword evidence="16" id="KW-0732">Signal</keyword>
<evidence type="ECO:0000256" key="16">
    <source>
        <dbReference type="SAM" id="SignalP"/>
    </source>
</evidence>
<dbReference type="InterPro" id="IPR050196">
    <property type="entry name" value="Cytochrome_P450_Monoox"/>
</dbReference>
<keyword evidence="11 14" id="KW-0408">Iron</keyword>
<evidence type="ECO:0000256" key="1">
    <source>
        <dbReference type="ARBA" id="ARBA00001971"/>
    </source>
</evidence>
<dbReference type="Gene3D" id="1.10.630.10">
    <property type="entry name" value="Cytochrome P450"/>
    <property type="match status" value="1"/>
</dbReference>
<comment type="subcellular location">
    <subcellularLocation>
        <location evidence="4">Endoplasmic reticulum membrane</location>
        <topology evidence="4">Peripheral membrane protein</topology>
    </subcellularLocation>
    <subcellularLocation>
        <location evidence="3">Microsome membrane</location>
        <topology evidence="3">Peripheral membrane protein</topology>
    </subcellularLocation>
</comment>
<dbReference type="EC" id="1.6.2.4" evidence="17"/>
<dbReference type="GO" id="GO:0004497">
    <property type="term" value="F:monooxygenase activity"/>
    <property type="evidence" value="ECO:0007669"/>
    <property type="project" value="UniProtKB-KW"/>
</dbReference>
<dbReference type="PANTHER" id="PTHR24291:SF189">
    <property type="entry name" value="CYTOCHROME P450 4C3-RELATED"/>
    <property type="match status" value="1"/>
</dbReference>
<dbReference type="SUPFAM" id="SSF48264">
    <property type="entry name" value="Cytochrome P450"/>
    <property type="match status" value="1"/>
</dbReference>
<keyword evidence="9" id="KW-0492">Microsome</keyword>
<comment type="similarity">
    <text evidence="5 15">Belongs to the cytochrome P450 family.</text>
</comment>
<comment type="cofactor">
    <cofactor evidence="1 14">
        <name>heme</name>
        <dbReference type="ChEBI" id="CHEBI:30413"/>
    </cofactor>
</comment>
<keyword evidence="8" id="KW-0256">Endoplasmic reticulum</keyword>
<evidence type="ECO:0000256" key="5">
    <source>
        <dbReference type="ARBA" id="ARBA00010617"/>
    </source>
</evidence>
<dbReference type="EMBL" id="MH346432">
    <property type="protein sequence ID" value="QEL53092.1"/>
    <property type="molecule type" value="mRNA"/>
</dbReference>
<reference evidence="17" key="1">
    <citation type="submission" date="2018-05" db="EMBL/GenBank/DDBJ databases">
        <title>Characterization of multiple P450s from Mythimna separate Walker.</title>
        <authorList>
            <person name="Li X."/>
            <person name="Yang X."/>
        </authorList>
    </citation>
    <scope>NUCLEOTIDE SEQUENCE</scope>
</reference>
<dbReference type="PROSITE" id="PS00086">
    <property type="entry name" value="CYTOCHROME_P450"/>
    <property type="match status" value="1"/>
</dbReference>
<keyword evidence="10 15" id="KW-0560">Oxidoreductase</keyword>
<evidence type="ECO:0000256" key="4">
    <source>
        <dbReference type="ARBA" id="ARBA00004406"/>
    </source>
</evidence>
<dbReference type="PRINTS" id="PR00463">
    <property type="entry name" value="EP450I"/>
</dbReference>
<evidence type="ECO:0000256" key="7">
    <source>
        <dbReference type="ARBA" id="ARBA00022723"/>
    </source>
</evidence>
<evidence type="ECO:0000256" key="6">
    <source>
        <dbReference type="ARBA" id="ARBA00022617"/>
    </source>
</evidence>
<evidence type="ECO:0000256" key="8">
    <source>
        <dbReference type="ARBA" id="ARBA00022824"/>
    </source>
</evidence>
<name>A0A7G3WA84_MYTSE</name>
<keyword evidence="6 14" id="KW-0349">Heme</keyword>
<protein>
    <submittedName>
        <fullName evidence="17">Cytochrome P450 CYP131</fullName>
        <ecNumber evidence="17">1.6.2.4</ecNumber>
    </submittedName>
</protein>
<evidence type="ECO:0000313" key="17">
    <source>
        <dbReference type="EMBL" id="QEL53092.1"/>
    </source>
</evidence>
<evidence type="ECO:0000256" key="10">
    <source>
        <dbReference type="ARBA" id="ARBA00023002"/>
    </source>
</evidence>
<dbReference type="InterPro" id="IPR017972">
    <property type="entry name" value="Cyt_P450_CS"/>
</dbReference>
<evidence type="ECO:0000256" key="3">
    <source>
        <dbReference type="ARBA" id="ARBA00004174"/>
    </source>
</evidence>
<dbReference type="GO" id="GO:0016705">
    <property type="term" value="F:oxidoreductase activity, acting on paired donors, with incorporation or reduction of molecular oxygen"/>
    <property type="evidence" value="ECO:0007669"/>
    <property type="project" value="InterPro"/>
</dbReference>
<feature type="chain" id="PRO_5028862507" evidence="16">
    <location>
        <begin position="17"/>
        <end position="494"/>
    </location>
</feature>
<dbReference type="GO" id="GO:0005789">
    <property type="term" value="C:endoplasmic reticulum membrane"/>
    <property type="evidence" value="ECO:0007669"/>
    <property type="project" value="UniProtKB-SubCell"/>
</dbReference>
<accession>A0A7G3WA84</accession>
<dbReference type="InterPro" id="IPR002401">
    <property type="entry name" value="Cyt_P450_E_grp-I"/>
</dbReference>
<dbReference type="GO" id="GO:0003958">
    <property type="term" value="F:NADPH-hemoprotein reductase activity"/>
    <property type="evidence" value="ECO:0007669"/>
    <property type="project" value="UniProtKB-EC"/>
</dbReference>
<evidence type="ECO:0000256" key="12">
    <source>
        <dbReference type="ARBA" id="ARBA00023033"/>
    </source>
</evidence>
<dbReference type="PRINTS" id="PR00385">
    <property type="entry name" value="P450"/>
</dbReference>
<sequence>MCTLVLLVVLLCLVIAAWLWMKPDPHSPPIFPGSLPFIGHSHQIFGDRKHLWDFFRRLQLYALKEGGVCKASLGPHTVYVICDPEDSLKLSNICLNKPYIYDFGEELVKNGLVTAEASIWKRHRKLLNPAFNQQVLNTYLNEINVQARTLVTQLAPTVGKEPFDVRHYIVNYILAISTRTLMGLSTKDHLGIGTDYTQALDDLLILYGNRFQKIWLHLSYIYKWSALKRRENQLLDKVKDIINPIIRKRKSELVANNVPNIYSESTSTSGKFKPVMDQMLQLAEERNAFTDDDIGQHLHTLVAASYDTTAGAMTFILLVIGSYQNVQKRIFDELQEVFGHDDTDVTKQDLQKLVYLEAVIKESMRLYPVSPIIARKVDVEVNLKNCTLRAGSSCAIGLYGLLRHPLWGADAEQFKPERWLDPATLPNHPSLYAYFSIGKRNCIGKLFSMMVMKVALVHIIRRYRVTGDINSVVCEFDIVLKPIKGHHICLKART</sequence>
<keyword evidence="13" id="KW-0472">Membrane</keyword>
<comment type="function">
    <text evidence="2">May be involved in the metabolism of insect hormones and in the breakdown of synthetic insecticides.</text>
</comment>
<dbReference type="Pfam" id="PF00067">
    <property type="entry name" value="p450"/>
    <property type="match status" value="1"/>
</dbReference>
<keyword evidence="7 14" id="KW-0479">Metal-binding</keyword>
<evidence type="ECO:0000256" key="13">
    <source>
        <dbReference type="ARBA" id="ARBA00023136"/>
    </source>
</evidence>